<evidence type="ECO:0000256" key="2">
    <source>
        <dbReference type="SAM" id="SignalP"/>
    </source>
</evidence>
<dbReference type="Proteomes" id="UP000186817">
    <property type="component" value="Unassembled WGS sequence"/>
</dbReference>
<gene>
    <name evidence="4" type="ORF">AK812_SmicGene35012</name>
</gene>
<dbReference type="PROSITE" id="PS50030">
    <property type="entry name" value="UBA"/>
    <property type="match status" value="1"/>
</dbReference>
<evidence type="ECO:0000313" key="4">
    <source>
        <dbReference type="EMBL" id="OLP84145.1"/>
    </source>
</evidence>
<dbReference type="SUPFAM" id="SSF46934">
    <property type="entry name" value="UBA-like"/>
    <property type="match status" value="1"/>
</dbReference>
<dbReference type="InterPro" id="IPR009060">
    <property type="entry name" value="UBA-like_sf"/>
</dbReference>
<protein>
    <recommendedName>
        <fullName evidence="3">UBA domain-containing protein</fullName>
    </recommendedName>
</protein>
<dbReference type="SMART" id="SM00165">
    <property type="entry name" value="UBA"/>
    <property type="match status" value="1"/>
</dbReference>
<evidence type="ECO:0000256" key="1">
    <source>
        <dbReference type="SAM" id="MobiDB-lite"/>
    </source>
</evidence>
<dbReference type="EMBL" id="LSRX01001064">
    <property type="protein sequence ID" value="OLP84145.1"/>
    <property type="molecule type" value="Genomic_DNA"/>
</dbReference>
<feature type="chain" id="PRO_5012457960" description="UBA domain-containing protein" evidence="2">
    <location>
        <begin position="23"/>
        <end position="634"/>
    </location>
</feature>
<dbReference type="SUPFAM" id="SSF50044">
    <property type="entry name" value="SH3-domain"/>
    <property type="match status" value="1"/>
</dbReference>
<keyword evidence="2" id="KW-0732">Signal</keyword>
<dbReference type="InterPro" id="IPR036028">
    <property type="entry name" value="SH3-like_dom_sf"/>
</dbReference>
<comment type="caution">
    <text evidence="4">The sequence shown here is derived from an EMBL/GenBank/DDBJ whole genome shotgun (WGS) entry which is preliminary data.</text>
</comment>
<feature type="domain" description="UBA" evidence="3">
    <location>
        <begin position="324"/>
        <end position="364"/>
    </location>
</feature>
<keyword evidence="5" id="KW-1185">Reference proteome</keyword>
<evidence type="ECO:0000313" key="5">
    <source>
        <dbReference type="Proteomes" id="UP000186817"/>
    </source>
</evidence>
<reference evidence="4 5" key="1">
    <citation type="submission" date="2016-02" db="EMBL/GenBank/DDBJ databases">
        <title>Genome analysis of coral dinoflagellate symbionts highlights evolutionary adaptations to a symbiotic lifestyle.</title>
        <authorList>
            <person name="Aranda M."/>
            <person name="Li Y."/>
            <person name="Liew Y.J."/>
            <person name="Baumgarten S."/>
            <person name="Simakov O."/>
            <person name="Wilson M."/>
            <person name="Piel J."/>
            <person name="Ashoor H."/>
            <person name="Bougouffa S."/>
            <person name="Bajic V.B."/>
            <person name="Ryu T."/>
            <person name="Ravasi T."/>
            <person name="Bayer T."/>
            <person name="Micklem G."/>
            <person name="Kim H."/>
            <person name="Bhak J."/>
            <person name="Lajeunesse T.C."/>
            <person name="Voolstra C.R."/>
        </authorList>
    </citation>
    <scope>NUCLEOTIDE SEQUENCE [LARGE SCALE GENOMIC DNA]</scope>
    <source>
        <strain evidence="4 5">CCMP2467</strain>
    </source>
</reference>
<dbReference type="AlphaFoldDB" id="A0A1Q9CMK8"/>
<evidence type="ECO:0000259" key="3">
    <source>
        <dbReference type="PROSITE" id="PS50030"/>
    </source>
</evidence>
<accession>A0A1Q9CMK8</accession>
<feature type="compositionally biased region" description="Low complexity" evidence="1">
    <location>
        <begin position="445"/>
        <end position="485"/>
    </location>
</feature>
<feature type="region of interest" description="Disordered" evidence="1">
    <location>
        <begin position="365"/>
        <end position="501"/>
    </location>
</feature>
<proteinExistence type="predicted"/>
<dbReference type="CDD" id="cd14270">
    <property type="entry name" value="UBA"/>
    <property type="match status" value="1"/>
</dbReference>
<name>A0A1Q9CMK8_SYMMI</name>
<dbReference type="Pfam" id="PF00627">
    <property type="entry name" value="UBA"/>
    <property type="match status" value="1"/>
</dbReference>
<dbReference type="Gene3D" id="1.10.8.10">
    <property type="entry name" value="DNA helicase RuvA subunit, C-terminal domain"/>
    <property type="match status" value="1"/>
</dbReference>
<dbReference type="InterPro" id="IPR015940">
    <property type="entry name" value="UBA"/>
</dbReference>
<feature type="signal peptide" evidence="2">
    <location>
        <begin position="1"/>
        <end position="22"/>
    </location>
</feature>
<feature type="compositionally biased region" description="Acidic residues" evidence="1">
    <location>
        <begin position="386"/>
        <end position="396"/>
    </location>
</feature>
<feature type="region of interest" description="Disordered" evidence="1">
    <location>
        <begin position="284"/>
        <end position="306"/>
    </location>
</feature>
<sequence>MRNLLGSRWVVVCGFTAFATCAALINRSGPSVEVLWPHEDWNRPPPPDTCRRTRFMPFLAGCPKSCADLRPDKPTDRFYKTSVIWRLGRLKEIHNATAAAALTDTAMAQRFTADPAYIHAFAGSEQSLTEQQAQETQALGLEPLSLSQQRNVHMSLAYLCCLTSAEMATVNEVVGRWLQQQMHLDFQAVFDRVECWQERVDSITNIIVANEATQRTVMKLYQSLLRSIEDAGVPQPVQRDDQMPFHMTLLGLHTAGSDISAYLAPVARAVDAATTHFSGGVSTRIRGAPKLDEPTPEAEPGRALSSDAASSFDNACEAFLCTTPADMGRISQLKEMGFSDEVSRRVLAECAWDVNKAIDRLLLSGVPDDMPQQGDSEKPGIGDPPEVPEEPDDLDASAEARSSDHVGDVNGKSSFFPAQEESTLEAEKAAEAPATAATSQNGGVPAEQQPEAAAATSEVASSGTPLVAAAEPAAQPAPAATPAAPTKRLERAKQAWTAGDPSQLSVSDQEFVYVWTATATENGWIHAELAKDQAKVGWLPRLVLTELQEGQRWMKAKTKWEARDESQCSVEIGEFCLVWVSSLTKEGWTYVDCQDADAGCRIAPARAGFPISAWCGPSSQYLPRASLAAAGGIA</sequence>
<dbReference type="OrthoDB" id="1875751at2759"/>
<organism evidence="4 5">
    <name type="scientific">Symbiodinium microadriaticum</name>
    <name type="common">Dinoflagellate</name>
    <name type="synonym">Zooxanthella microadriatica</name>
    <dbReference type="NCBI Taxonomy" id="2951"/>
    <lineage>
        <taxon>Eukaryota</taxon>
        <taxon>Sar</taxon>
        <taxon>Alveolata</taxon>
        <taxon>Dinophyceae</taxon>
        <taxon>Suessiales</taxon>
        <taxon>Symbiodiniaceae</taxon>
        <taxon>Symbiodinium</taxon>
    </lineage>
</organism>
<dbReference type="Gene3D" id="3.90.1140.10">
    <property type="entry name" value="Cyclic phosphodiesterase"/>
    <property type="match status" value="1"/>
</dbReference>